<evidence type="ECO:0000259" key="1">
    <source>
        <dbReference type="Pfam" id="PF01636"/>
    </source>
</evidence>
<name>A0AAI8VS51_9PEZI</name>
<reference evidence="2" key="1">
    <citation type="submission" date="2023-10" db="EMBL/GenBank/DDBJ databases">
        <authorList>
            <person name="Hackl T."/>
        </authorList>
    </citation>
    <scope>NUCLEOTIDE SEQUENCE</scope>
</reference>
<feature type="domain" description="Aminoglycoside phosphotransferase" evidence="1">
    <location>
        <begin position="29"/>
        <end position="95"/>
    </location>
</feature>
<accession>A0AAI8VS51</accession>
<protein>
    <submittedName>
        <fullName evidence="2">Uu.00g056440.m01.CDS01</fullName>
    </submittedName>
</protein>
<dbReference type="SUPFAM" id="SSF56112">
    <property type="entry name" value="Protein kinase-like (PK-like)"/>
    <property type="match status" value="1"/>
</dbReference>
<sequence length="141" mass="15854">MDSLGGHPLYSAFLFDTSYAPHGPFHSDDAFLDEVIGLLKGLIPFTHGDLAAVNIIVHNGNLSGIIDFENSGYYPVWWESAKCSLGFSKSDADWKRASQKEIPRYEEGLRWWQCWRILERKPESEEALKIPDSLPNAASTP</sequence>
<evidence type="ECO:0000313" key="3">
    <source>
        <dbReference type="Proteomes" id="UP001295740"/>
    </source>
</evidence>
<keyword evidence="3" id="KW-1185">Reference proteome</keyword>
<organism evidence="2 3">
    <name type="scientific">Anthostomella pinea</name>
    <dbReference type="NCBI Taxonomy" id="933095"/>
    <lineage>
        <taxon>Eukaryota</taxon>
        <taxon>Fungi</taxon>
        <taxon>Dikarya</taxon>
        <taxon>Ascomycota</taxon>
        <taxon>Pezizomycotina</taxon>
        <taxon>Sordariomycetes</taxon>
        <taxon>Xylariomycetidae</taxon>
        <taxon>Xylariales</taxon>
        <taxon>Xylariaceae</taxon>
        <taxon>Anthostomella</taxon>
    </lineage>
</organism>
<proteinExistence type="predicted"/>
<dbReference type="Pfam" id="PF01636">
    <property type="entry name" value="APH"/>
    <property type="match status" value="1"/>
</dbReference>
<dbReference type="Proteomes" id="UP001295740">
    <property type="component" value="Unassembled WGS sequence"/>
</dbReference>
<gene>
    <name evidence="2" type="ORF">KHLLAP_LOCUS10212</name>
</gene>
<dbReference type="InterPro" id="IPR002575">
    <property type="entry name" value="Aminoglycoside_PTrfase"/>
</dbReference>
<comment type="caution">
    <text evidence="2">The sequence shown here is derived from an EMBL/GenBank/DDBJ whole genome shotgun (WGS) entry which is preliminary data.</text>
</comment>
<dbReference type="InterPro" id="IPR011009">
    <property type="entry name" value="Kinase-like_dom_sf"/>
</dbReference>
<dbReference type="Gene3D" id="3.90.1200.10">
    <property type="match status" value="1"/>
</dbReference>
<evidence type="ECO:0000313" key="2">
    <source>
        <dbReference type="EMBL" id="CAJ2509744.1"/>
    </source>
</evidence>
<dbReference type="EMBL" id="CAUWAG010000013">
    <property type="protein sequence ID" value="CAJ2509744.1"/>
    <property type="molecule type" value="Genomic_DNA"/>
</dbReference>
<dbReference type="AlphaFoldDB" id="A0AAI8VS51"/>